<evidence type="ECO:0000313" key="1">
    <source>
        <dbReference type="EMBL" id="GGZ06255.1"/>
    </source>
</evidence>
<reference evidence="1" key="2">
    <citation type="submission" date="2022-12" db="EMBL/GenBank/DDBJ databases">
        <authorList>
            <person name="Sun Q."/>
            <person name="Kim S."/>
        </authorList>
    </citation>
    <scope>NUCLEOTIDE SEQUENCE</scope>
    <source>
        <strain evidence="1">KCTC 12344</strain>
    </source>
</reference>
<proteinExistence type="predicted"/>
<dbReference type="EMBL" id="BMWW01000010">
    <property type="protein sequence ID" value="GGZ06255.1"/>
    <property type="molecule type" value="Genomic_DNA"/>
</dbReference>
<dbReference type="Proteomes" id="UP000619512">
    <property type="component" value="Unassembled WGS sequence"/>
</dbReference>
<reference evidence="1" key="1">
    <citation type="journal article" date="2014" name="Int. J. Syst. Evol. Microbiol.">
        <title>Complete genome sequence of Corynebacterium casei LMG S-19264T (=DSM 44701T), isolated from a smear-ripened cheese.</title>
        <authorList>
            <consortium name="US DOE Joint Genome Institute (JGI-PGF)"/>
            <person name="Walter F."/>
            <person name="Albersmeier A."/>
            <person name="Kalinowski J."/>
            <person name="Ruckert C."/>
        </authorList>
    </citation>
    <scope>NUCLEOTIDE SEQUENCE</scope>
    <source>
        <strain evidence="1">KCTC 12344</strain>
    </source>
</reference>
<protein>
    <submittedName>
        <fullName evidence="1">Uncharacterized protein</fullName>
    </submittedName>
</protein>
<evidence type="ECO:0000313" key="2">
    <source>
        <dbReference type="Proteomes" id="UP000619512"/>
    </source>
</evidence>
<name>A0AA88CA72_9BURK</name>
<comment type="caution">
    <text evidence="1">The sequence shown here is derived from an EMBL/GenBank/DDBJ whole genome shotgun (WGS) entry which is preliminary data.</text>
</comment>
<dbReference type="AlphaFoldDB" id="A0AA88CA72"/>
<sequence>MLRRDKIRQFIVVILDIVLTHNTVSGPTFGLIQPPGGWARVRTPALTPKKKEDRVVLQVLIGSPILAR</sequence>
<accession>A0AA88CA72</accession>
<organism evidence="1 2">
    <name type="scientific">Pseudoduganella plicata</name>
    <dbReference type="NCBI Taxonomy" id="321984"/>
    <lineage>
        <taxon>Bacteria</taxon>
        <taxon>Pseudomonadati</taxon>
        <taxon>Pseudomonadota</taxon>
        <taxon>Betaproteobacteria</taxon>
        <taxon>Burkholderiales</taxon>
        <taxon>Oxalobacteraceae</taxon>
        <taxon>Telluria group</taxon>
        <taxon>Pseudoduganella</taxon>
    </lineage>
</organism>
<gene>
    <name evidence="1" type="ORF">GCM10007388_44730</name>
</gene>